<dbReference type="EMBL" id="JASBAN010000001">
    <property type="protein sequence ID" value="MDI2112000.1"/>
    <property type="molecule type" value="Genomic_DNA"/>
</dbReference>
<keyword evidence="3 9" id="KW-0813">Transport</keyword>
<dbReference type="Pfam" id="PF26002">
    <property type="entry name" value="Beta-barrel_AprE"/>
    <property type="match status" value="1"/>
</dbReference>
<reference evidence="13" key="1">
    <citation type="submission" date="2023-05" db="EMBL/GenBank/DDBJ databases">
        <title>Whole genome sequence of Commensalibacter sp.</title>
        <authorList>
            <person name="Charoenyingcharoen P."/>
            <person name="Yukphan P."/>
        </authorList>
    </citation>
    <scope>NUCLEOTIDE SEQUENCE</scope>
    <source>
        <strain evidence="13">TBRC 10068</strain>
    </source>
</reference>
<dbReference type="RefSeq" id="WP_281461678.1">
    <property type="nucleotide sequence ID" value="NZ_JASBAN010000001.1"/>
</dbReference>
<gene>
    <name evidence="13" type="ORF">QJV33_01630</name>
</gene>
<evidence type="ECO:0000256" key="3">
    <source>
        <dbReference type="ARBA" id="ARBA00022448"/>
    </source>
</evidence>
<dbReference type="PRINTS" id="PR01490">
    <property type="entry name" value="RTXTOXIND"/>
</dbReference>
<dbReference type="InterPro" id="IPR050739">
    <property type="entry name" value="MFP"/>
</dbReference>
<feature type="domain" description="AprE-like beta-barrel" evidence="12">
    <location>
        <begin position="393"/>
        <end position="497"/>
    </location>
</feature>
<evidence type="ECO:0000256" key="6">
    <source>
        <dbReference type="ARBA" id="ARBA00022692"/>
    </source>
</evidence>
<accession>A0ABT6Q530</accession>
<dbReference type="PANTHER" id="PTHR30386">
    <property type="entry name" value="MEMBRANE FUSION SUBUNIT OF EMRAB-TOLC MULTIDRUG EFFLUX PUMP"/>
    <property type="match status" value="1"/>
</dbReference>
<feature type="compositionally biased region" description="Basic and acidic residues" evidence="10">
    <location>
        <begin position="1"/>
        <end position="11"/>
    </location>
</feature>
<evidence type="ECO:0000256" key="8">
    <source>
        <dbReference type="ARBA" id="ARBA00023136"/>
    </source>
</evidence>
<evidence type="ECO:0000313" key="14">
    <source>
        <dbReference type="Proteomes" id="UP001431775"/>
    </source>
</evidence>
<evidence type="ECO:0000313" key="13">
    <source>
        <dbReference type="EMBL" id="MDI2112000.1"/>
    </source>
</evidence>
<feature type="transmembrane region" description="Helical" evidence="9">
    <location>
        <begin position="99"/>
        <end position="120"/>
    </location>
</feature>
<comment type="subcellular location">
    <subcellularLocation>
        <location evidence="1 9">Cell inner membrane</location>
        <topology evidence="1 9">Single-pass membrane protein</topology>
    </subcellularLocation>
</comment>
<dbReference type="Proteomes" id="UP001431775">
    <property type="component" value="Unassembled WGS sequence"/>
</dbReference>
<dbReference type="InterPro" id="IPR058982">
    <property type="entry name" value="Beta-barrel_AprE"/>
</dbReference>
<dbReference type="InterPro" id="IPR058781">
    <property type="entry name" value="HH_AprE-like"/>
</dbReference>
<dbReference type="Gene3D" id="2.40.50.100">
    <property type="match status" value="1"/>
</dbReference>
<keyword evidence="5 9" id="KW-0997">Cell inner membrane</keyword>
<keyword evidence="6 9" id="KW-0812">Transmembrane</keyword>
<comment type="similarity">
    <text evidence="2 9">Belongs to the membrane fusion protein (MFP) (TC 8.A.1) family.</text>
</comment>
<proteinExistence type="inferred from homology"/>
<dbReference type="Gene3D" id="1.10.287.470">
    <property type="entry name" value="Helix hairpin bin"/>
    <property type="match status" value="1"/>
</dbReference>
<organism evidence="13 14">
    <name type="scientific">Commensalibacter nepenthis</name>
    <dbReference type="NCBI Taxonomy" id="3043872"/>
    <lineage>
        <taxon>Bacteria</taxon>
        <taxon>Pseudomonadati</taxon>
        <taxon>Pseudomonadota</taxon>
        <taxon>Alphaproteobacteria</taxon>
        <taxon>Acetobacterales</taxon>
        <taxon>Acetobacteraceae</taxon>
    </lineage>
</organism>
<evidence type="ECO:0000256" key="10">
    <source>
        <dbReference type="SAM" id="MobiDB-lite"/>
    </source>
</evidence>
<sequence>MMVDDNKHDQLPKGAQPDGKNDTDNAILSKENRQLTEKGVKASEVADGQNDDEHVPDGYYLPEADSDDSFQADMPIALLEFHSPTSAAINMPPTASAQYITWLIGGLALFSFLGMCFFPLDKVVSADGRLISTETPLLVQPLEQSIIKSIDVKEGDFVAKGQVVAHLDPTLSDADLDNLKVQVGADKAEYDRLRAEADEKTYTVDPSDLYSVEQGNLFLKRKLEYDAKVDGFDQKIAEQQAQLKNAIASIAVLRGRVKVATDVHQMRQKLQKEEVGSRLSTLGSQDTLMDVENRLITAQQTANATVKRIESLQSDRKAYIENWKGTIFKELNIAIKQYARDDGDYKKALLRKNKVLLRAEKDSVVLSITKGSVGSVLNAGVPFMTLVPVGTGLEVEAVVSGDEIGYLKLGDKAKIKFNTFPYTQYGGAEAVLTNISADVFQPGDMTQETNRLGAAPITFRDKPFFRARLKIEKYTLHNVPNFFHPTPGLIVSADIHVGKRTVAQYLMNGIVPQLTNGMRDPQ</sequence>
<dbReference type="InterPro" id="IPR010129">
    <property type="entry name" value="T1SS_HlyD"/>
</dbReference>
<keyword evidence="14" id="KW-1185">Reference proteome</keyword>
<evidence type="ECO:0000256" key="2">
    <source>
        <dbReference type="ARBA" id="ARBA00009477"/>
    </source>
</evidence>
<evidence type="ECO:0000256" key="4">
    <source>
        <dbReference type="ARBA" id="ARBA00022475"/>
    </source>
</evidence>
<feature type="compositionally biased region" description="Basic and acidic residues" evidence="10">
    <location>
        <begin position="30"/>
        <end position="41"/>
    </location>
</feature>
<keyword evidence="4 9" id="KW-1003">Cell membrane</keyword>
<keyword evidence="7 9" id="KW-1133">Transmembrane helix</keyword>
<dbReference type="NCBIfam" id="TIGR01843">
    <property type="entry name" value="type_I_hlyD"/>
    <property type="match status" value="1"/>
</dbReference>
<evidence type="ECO:0000256" key="9">
    <source>
        <dbReference type="RuleBase" id="RU365093"/>
    </source>
</evidence>
<dbReference type="PANTHER" id="PTHR30386:SF26">
    <property type="entry name" value="TRANSPORT PROTEIN COMB"/>
    <property type="match status" value="1"/>
</dbReference>
<evidence type="ECO:0000259" key="11">
    <source>
        <dbReference type="Pfam" id="PF25994"/>
    </source>
</evidence>
<dbReference type="Pfam" id="PF25994">
    <property type="entry name" value="HH_AprE"/>
    <property type="match status" value="1"/>
</dbReference>
<evidence type="ECO:0000259" key="12">
    <source>
        <dbReference type="Pfam" id="PF26002"/>
    </source>
</evidence>
<name>A0ABT6Q530_9PROT</name>
<evidence type="ECO:0000256" key="1">
    <source>
        <dbReference type="ARBA" id="ARBA00004377"/>
    </source>
</evidence>
<feature type="region of interest" description="Disordered" evidence="10">
    <location>
        <begin position="1"/>
        <end position="64"/>
    </location>
</feature>
<keyword evidence="8 9" id="KW-0472">Membrane</keyword>
<evidence type="ECO:0000256" key="5">
    <source>
        <dbReference type="ARBA" id="ARBA00022519"/>
    </source>
</evidence>
<feature type="domain" description="AprE-like long alpha-helical hairpin" evidence="11">
    <location>
        <begin position="173"/>
        <end position="332"/>
    </location>
</feature>
<comment type="caution">
    <text evidence="13">The sequence shown here is derived from an EMBL/GenBank/DDBJ whole genome shotgun (WGS) entry which is preliminary data.</text>
</comment>
<dbReference type="SUPFAM" id="SSF111369">
    <property type="entry name" value="HlyD-like secretion proteins"/>
    <property type="match status" value="1"/>
</dbReference>
<protein>
    <recommendedName>
        <fullName evidence="9">Membrane fusion protein (MFP) family protein</fullName>
    </recommendedName>
</protein>
<evidence type="ECO:0000256" key="7">
    <source>
        <dbReference type="ARBA" id="ARBA00022989"/>
    </source>
</evidence>